<evidence type="ECO:0000313" key="10">
    <source>
        <dbReference type="EMBL" id="OHS94086.1"/>
    </source>
</evidence>
<dbReference type="RefSeq" id="XP_068347223.1">
    <property type="nucleotide sequence ID" value="XM_068495986.1"/>
</dbReference>
<dbReference type="PANTHER" id="PTHR11668">
    <property type="entry name" value="SERINE/THREONINE PROTEIN PHOSPHATASE"/>
    <property type="match status" value="1"/>
</dbReference>
<dbReference type="GO" id="GO:0046872">
    <property type="term" value="F:metal ion binding"/>
    <property type="evidence" value="ECO:0007669"/>
    <property type="project" value="UniProtKB-KW"/>
</dbReference>
<dbReference type="GeneID" id="94830690"/>
<evidence type="ECO:0000256" key="8">
    <source>
        <dbReference type="RuleBase" id="RU004273"/>
    </source>
</evidence>
<feature type="domain" description="Serine/threonine specific protein phosphatases" evidence="9">
    <location>
        <begin position="121"/>
        <end position="126"/>
    </location>
</feature>
<evidence type="ECO:0000256" key="1">
    <source>
        <dbReference type="ARBA" id="ARBA00001936"/>
    </source>
</evidence>
<keyword evidence="11" id="KW-1185">Reference proteome</keyword>
<organism evidence="10 11">
    <name type="scientific">Tritrichomonas foetus</name>
    <dbReference type="NCBI Taxonomy" id="1144522"/>
    <lineage>
        <taxon>Eukaryota</taxon>
        <taxon>Metamonada</taxon>
        <taxon>Parabasalia</taxon>
        <taxon>Tritrichomonadida</taxon>
        <taxon>Tritrichomonadidae</taxon>
        <taxon>Tritrichomonas</taxon>
    </lineage>
</organism>
<dbReference type="VEuPathDB" id="TrichDB:TRFO_11341"/>
<dbReference type="CDD" id="cd00144">
    <property type="entry name" value="MPP_PPP_family"/>
    <property type="match status" value="1"/>
</dbReference>
<dbReference type="PRINTS" id="PR00114">
    <property type="entry name" value="STPHPHTASE"/>
</dbReference>
<proteinExistence type="inferred from homology"/>
<comment type="similarity">
    <text evidence="8">Belongs to the PPP phosphatase family.</text>
</comment>
<dbReference type="GO" id="GO:0005634">
    <property type="term" value="C:nucleus"/>
    <property type="evidence" value="ECO:0007669"/>
    <property type="project" value="TreeGrafter"/>
</dbReference>
<evidence type="ECO:0000259" key="9">
    <source>
        <dbReference type="PROSITE" id="PS00125"/>
    </source>
</evidence>
<reference evidence="10" key="1">
    <citation type="submission" date="2016-10" db="EMBL/GenBank/DDBJ databases">
        <authorList>
            <person name="Benchimol M."/>
            <person name="Almeida L.G."/>
            <person name="Vasconcelos A.T."/>
            <person name="Perreira-Neves A."/>
            <person name="Rosa I.A."/>
            <person name="Tasca T."/>
            <person name="Bogo M.R."/>
            <person name="de Souza W."/>
        </authorList>
    </citation>
    <scope>NUCLEOTIDE SEQUENCE [LARGE SCALE GENOMIC DNA]</scope>
    <source>
        <strain evidence="10">K</strain>
    </source>
</reference>
<dbReference type="InterPro" id="IPR004843">
    <property type="entry name" value="Calcineurin-like_PHP"/>
</dbReference>
<dbReference type="Proteomes" id="UP000179807">
    <property type="component" value="Unassembled WGS sequence"/>
</dbReference>
<evidence type="ECO:0000256" key="6">
    <source>
        <dbReference type="ARBA" id="ARBA00047761"/>
    </source>
</evidence>
<gene>
    <name evidence="10" type="primary">flw</name>
    <name evidence="10" type="ORF">TRFO_11341</name>
</gene>
<dbReference type="EC" id="3.1.3.16" evidence="8"/>
<comment type="cofactor">
    <cofactor evidence="1">
        <name>Mn(2+)</name>
        <dbReference type="ChEBI" id="CHEBI:29035"/>
    </cofactor>
</comment>
<comment type="catalytic activity">
    <reaction evidence="7 8">
        <text>O-phospho-L-threonyl-[protein] + H2O = L-threonyl-[protein] + phosphate</text>
        <dbReference type="Rhea" id="RHEA:47004"/>
        <dbReference type="Rhea" id="RHEA-COMP:11060"/>
        <dbReference type="Rhea" id="RHEA-COMP:11605"/>
        <dbReference type="ChEBI" id="CHEBI:15377"/>
        <dbReference type="ChEBI" id="CHEBI:30013"/>
        <dbReference type="ChEBI" id="CHEBI:43474"/>
        <dbReference type="ChEBI" id="CHEBI:61977"/>
        <dbReference type="EC" id="3.1.3.16"/>
    </reaction>
</comment>
<dbReference type="SMART" id="SM00156">
    <property type="entry name" value="PP2Ac"/>
    <property type="match status" value="1"/>
</dbReference>
<evidence type="ECO:0000256" key="4">
    <source>
        <dbReference type="ARBA" id="ARBA00022912"/>
    </source>
</evidence>
<name>A0A1J4J3T3_9EUKA</name>
<evidence type="ECO:0000256" key="5">
    <source>
        <dbReference type="ARBA" id="ARBA00023211"/>
    </source>
</evidence>
<protein>
    <recommendedName>
        <fullName evidence="8">Serine/threonine-protein phosphatase</fullName>
        <ecNumber evidence="8">3.1.3.16</ecNumber>
    </recommendedName>
</protein>
<keyword evidence="5" id="KW-0464">Manganese</keyword>
<dbReference type="AlphaFoldDB" id="A0A1J4J3T3"/>
<dbReference type="Pfam" id="PF00149">
    <property type="entry name" value="Metallophos"/>
    <property type="match status" value="1"/>
</dbReference>
<dbReference type="PANTHER" id="PTHR11668:SF300">
    <property type="entry name" value="SERINE_THREONINE-PROTEIN PHOSPHATASE"/>
    <property type="match status" value="1"/>
</dbReference>
<comment type="catalytic activity">
    <reaction evidence="6">
        <text>O-phospho-L-seryl-[protein] + H2O = L-seryl-[protein] + phosphate</text>
        <dbReference type="Rhea" id="RHEA:20629"/>
        <dbReference type="Rhea" id="RHEA-COMP:9863"/>
        <dbReference type="Rhea" id="RHEA-COMP:11604"/>
        <dbReference type="ChEBI" id="CHEBI:15377"/>
        <dbReference type="ChEBI" id="CHEBI:29999"/>
        <dbReference type="ChEBI" id="CHEBI:43474"/>
        <dbReference type="ChEBI" id="CHEBI:83421"/>
        <dbReference type="EC" id="3.1.3.16"/>
    </reaction>
</comment>
<dbReference type="EMBL" id="MLAK01001348">
    <property type="protein sequence ID" value="OHS94086.1"/>
    <property type="molecule type" value="Genomic_DNA"/>
</dbReference>
<dbReference type="GO" id="GO:0005737">
    <property type="term" value="C:cytoplasm"/>
    <property type="evidence" value="ECO:0007669"/>
    <property type="project" value="TreeGrafter"/>
</dbReference>
<evidence type="ECO:0000256" key="3">
    <source>
        <dbReference type="ARBA" id="ARBA00022801"/>
    </source>
</evidence>
<dbReference type="InterPro" id="IPR029052">
    <property type="entry name" value="Metallo-depent_PP-like"/>
</dbReference>
<dbReference type="GO" id="GO:0004722">
    <property type="term" value="F:protein serine/threonine phosphatase activity"/>
    <property type="evidence" value="ECO:0007669"/>
    <property type="project" value="UniProtKB-EC"/>
</dbReference>
<sequence>MQSAQDIISAFFLSILSKPQVLNVPWIPVTDILNVIHCCYEIFKSEPSLIRLNSDDKPTFIIGDLHGNLYDLYKILGNHLLPPFANYIFLGDLVDRGEHSLEIVLIVFSLKILYPENVFLLRGNHECENVSKKSGFYSEVEVKYHGYNIFNECMITFSQLPIATILNDEFFCVHAGISEELTYVSQIEEITRPVIIKSHLNLINGIIWSDPSFEIPGFSESRRGIGCSYGFDVLLKFLNRNNLKMMIRGHECINEGYRLSFNNKLATVFSASRYCGYHENIGAIMIINQHQYEFETFSVEAELEKKTMIMPSKSPEMKKFPGMRSSSNHIIRRGLHTSYSLTTNKKNPLQKIYTTAPVTNDLEPMRRTLKSFGIVSLTSRKIKGTSLPRVQMNPT</sequence>
<evidence type="ECO:0000256" key="7">
    <source>
        <dbReference type="ARBA" id="ARBA00048336"/>
    </source>
</evidence>
<comment type="caution">
    <text evidence="10">The sequence shown here is derived from an EMBL/GenBank/DDBJ whole genome shotgun (WGS) entry which is preliminary data.</text>
</comment>
<dbReference type="Gene3D" id="3.60.21.10">
    <property type="match status" value="1"/>
</dbReference>
<keyword evidence="2" id="KW-0479">Metal-binding</keyword>
<keyword evidence="3 8" id="KW-0378">Hydrolase</keyword>
<dbReference type="InterPro" id="IPR050341">
    <property type="entry name" value="PP1_catalytic_subunit"/>
</dbReference>
<evidence type="ECO:0000313" key="11">
    <source>
        <dbReference type="Proteomes" id="UP000179807"/>
    </source>
</evidence>
<accession>A0A1J4J3T3</accession>
<evidence type="ECO:0000256" key="2">
    <source>
        <dbReference type="ARBA" id="ARBA00022723"/>
    </source>
</evidence>
<keyword evidence="4" id="KW-0904">Protein phosphatase</keyword>
<dbReference type="SUPFAM" id="SSF56300">
    <property type="entry name" value="Metallo-dependent phosphatases"/>
    <property type="match status" value="1"/>
</dbReference>
<dbReference type="PROSITE" id="PS00125">
    <property type="entry name" value="SER_THR_PHOSPHATASE"/>
    <property type="match status" value="1"/>
</dbReference>
<dbReference type="InterPro" id="IPR006186">
    <property type="entry name" value="Ser/Thr-sp_prot-phosphatase"/>
</dbReference>